<evidence type="ECO:0000256" key="2">
    <source>
        <dbReference type="ARBA" id="ARBA00022630"/>
    </source>
</evidence>
<protein>
    <submittedName>
        <fullName evidence="8">NAD(P)/FAD-dependent oxidoreductase</fullName>
    </submittedName>
</protein>
<keyword evidence="9" id="KW-1185">Reference proteome</keyword>
<dbReference type="PANTHER" id="PTHR42685">
    <property type="entry name" value="GERANYLGERANYL DIPHOSPHATE REDUCTASE"/>
    <property type="match status" value="1"/>
</dbReference>
<dbReference type="PANTHER" id="PTHR42685:SF18">
    <property type="entry name" value="DIGERANYLGERANYLGLYCEROPHOSPHOLIPID REDUCTASE"/>
    <property type="match status" value="1"/>
</dbReference>
<dbReference type="OrthoDB" id="9806565at2"/>
<keyword evidence="4" id="KW-0443">Lipid metabolism</keyword>
<dbReference type="InterPro" id="IPR054715">
    <property type="entry name" value="GGR_cat"/>
</dbReference>
<name>A0A5C6RZG2_9BACT</name>
<keyword evidence="2" id="KW-0285">Flavoprotein</keyword>
<dbReference type="Pfam" id="PF12831">
    <property type="entry name" value="FAD_oxidored"/>
    <property type="match status" value="1"/>
</dbReference>
<dbReference type="GO" id="GO:0008654">
    <property type="term" value="P:phospholipid biosynthetic process"/>
    <property type="evidence" value="ECO:0007669"/>
    <property type="project" value="UniProtKB-KW"/>
</dbReference>
<keyword evidence="3" id="KW-0560">Oxidoreductase</keyword>
<evidence type="ECO:0000256" key="6">
    <source>
        <dbReference type="ARBA" id="ARBA00023264"/>
    </source>
</evidence>
<keyword evidence="6" id="KW-1208">Phospholipid metabolism</keyword>
<dbReference type="InterPro" id="IPR050407">
    <property type="entry name" value="Geranylgeranyl_reductase"/>
</dbReference>
<evidence type="ECO:0000313" key="9">
    <source>
        <dbReference type="Proteomes" id="UP000321580"/>
    </source>
</evidence>
<organism evidence="8 9">
    <name type="scientific">Phaeodactylibacter luteus</name>
    <dbReference type="NCBI Taxonomy" id="1564516"/>
    <lineage>
        <taxon>Bacteria</taxon>
        <taxon>Pseudomonadati</taxon>
        <taxon>Bacteroidota</taxon>
        <taxon>Saprospiria</taxon>
        <taxon>Saprospirales</taxon>
        <taxon>Haliscomenobacteraceae</taxon>
        <taxon>Phaeodactylibacter</taxon>
    </lineage>
</organism>
<dbReference type="Gene3D" id="3.30.9.10">
    <property type="entry name" value="D-Amino Acid Oxidase, subunit A, domain 2"/>
    <property type="match status" value="1"/>
</dbReference>
<sequence>MPHQFSYDLVVIGSGPAGATTARIAAQLGCTVLLVDKRQELGAPIQCSGAVSRHALEEVGLPIADEYIQEPIYGFAIYNQDGQRTTIDYRRLKPGEYGPGAGQKPLGYVVDRRRFDRYLMTLAERAGAEVWLKTEGLGYEKDGEGGCLVRLRRYNQDIQVKAKALVGADGLQSQVGRWAGLRTHIKLNELASCLQFVVDGVPSEGLLEIITGHQWAPGGYAWVFPKGHGYAEIGLGVARTMTESHQNAQWFLGQFMKSSFFQERFADARILEVQGGGVPLAAPLRKQYADYLILVGDAARHVNPITGGGIHTALSGGKIPATFLCQLIQSGQPAHEQALKGYQDAWLEQLGHKMWKLYEEKSSIFREADIPLRDERLYRTMSDYFSPNSEYKKI</sequence>
<evidence type="ECO:0000256" key="4">
    <source>
        <dbReference type="ARBA" id="ARBA00023098"/>
    </source>
</evidence>
<proteinExistence type="predicted"/>
<reference evidence="8 9" key="1">
    <citation type="submission" date="2019-08" db="EMBL/GenBank/DDBJ databases">
        <title>Genome of Phaeodactylibacter luteus.</title>
        <authorList>
            <person name="Bowman J.P."/>
        </authorList>
    </citation>
    <scope>NUCLEOTIDE SEQUENCE [LARGE SCALE GENOMIC DNA]</scope>
    <source>
        <strain evidence="8 9">KCTC 42180</strain>
    </source>
</reference>
<dbReference type="InterPro" id="IPR036188">
    <property type="entry name" value="FAD/NAD-bd_sf"/>
</dbReference>
<dbReference type="Proteomes" id="UP000321580">
    <property type="component" value="Unassembled WGS sequence"/>
</dbReference>
<keyword evidence="5" id="KW-0594">Phospholipid biosynthesis</keyword>
<keyword evidence="1" id="KW-0444">Lipid biosynthesis</keyword>
<evidence type="ECO:0000313" key="8">
    <source>
        <dbReference type="EMBL" id="TXB67986.1"/>
    </source>
</evidence>
<dbReference type="EMBL" id="VOOR01000005">
    <property type="protein sequence ID" value="TXB67986.1"/>
    <property type="molecule type" value="Genomic_DNA"/>
</dbReference>
<dbReference type="RefSeq" id="WP_147166107.1">
    <property type="nucleotide sequence ID" value="NZ_VOOR01000005.1"/>
</dbReference>
<evidence type="ECO:0000256" key="5">
    <source>
        <dbReference type="ARBA" id="ARBA00023209"/>
    </source>
</evidence>
<accession>A0A5C6RZG2</accession>
<dbReference type="SUPFAM" id="SSF51905">
    <property type="entry name" value="FAD/NAD(P)-binding domain"/>
    <property type="match status" value="1"/>
</dbReference>
<gene>
    <name evidence="8" type="ORF">FRY97_03830</name>
</gene>
<evidence type="ECO:0000256" key="3">
    <source>
        <dbReference type="ARBA" id="ARBA00023002"/>
    </source>
</evidence>
<evidence type="ECO:0000259" key="7">
    <source>
        <dbReference type="Pfam" id="PF22578"/>
    </source>
</evidence>
<dbReference type="Pfam" id="PF22578">
    <property type="entry name" value="GGR_cat"/>
    <property type="match status" value="1"/>
</dbReference>
<evidence type="ECO:0000256" key="1">
    <source>
        <dbReference type="ARBA" id="ARBA00022516"/>
    </source>
</evidence>
<dbReference type="GO" id="GO:0016628">
    <property type="term" value="F:oxidoreductase activity, acting on the CH-CH group of donors, NAD or NADP as acceptor"/>
    <property type="evidence" value="ECO:0007669"/>
    <property type="project" value="InterPro"/>
</dbReference>
<dbReference type="NCBIfam" id="TIGR02032">
    <property type="entry name" value="GG-red-SF"/>
    <property type="match status" value="1"/>
</dbReference>
<dbReference type="Gene3D" id="3.50.50.60">
    <property type="entry name" value="FAD/NAD(P)-binding domain"/>
    <property type="match status" value="1"/>
</dbReference>
<dbReference type="PRINTS" id="PR00420">
    <property type="entry name" value="RNGMNOXGNASE"/>
</dbReference>
<comment type="caution">
    <text evidence="8">The sequence shown here is derived from an EMBL/GenBank/DDBJ whole genome shotgun (WGS) entry which is preliminary data.</text>
</comment>
<feature type="domain" description="Digeranylgeranylglycerophospholipid reductase catalytic" evidence="7">
    <location>
        <begin position="191"/>
        <end position="278"/>
    </location>
</feature>
<dbReference type="InterPro" id="IPR011777">
    <property type="entry name" value="Geranylgeranyl_Rdtase_fam"/>
</dbReference>
<dbReference type="AlphaFoldDB" id="A0A5C6RZG2"/>